<feature type="compositionally biased region" description="Polar residues" evidence="1">
    <location>
        <begin position="107"/>
        <end position="121"/>
    </location>
</feature>
<evidence type="ECO:0000256" key="1">
    <source>
        <dbReference type="SAM" id="MobiDB-lite"/>
    </source>
</evidence>
<feature type="compositionally biased region" description="Polar residues" evidence="1">
    <location>
        <begin position="64"/>
        <end position="74"/>
    </location>
</feature>
<dbReference type="Proteomes" id="UP001610728">
    <property type="component" value="Unassembled WGS sequence"/>
</dbReference>
<reference evidence="2 3" key="1">
    <citation type="submission" date="2020-05" db="EMBL/GenBank/DDBJ databases">
        <title>Ceratocystis lukuohia genome.</title>
        <authorList>
            <person name="Harrington T.C."/>
            <person name="Kim K."/>
            <person name="Mayers C.G."/>
        </authorList>
    </citation>
    <scope>NUCLEOTIDE SEQUENCE [LARGE SCALE GENOMIC DNA]</scope>
    <source>
        <strain evidence="2 3">C4212</strain>
    </source>
</reference>
<proteinExistence type="predicted"/>
<gene>
    <name evidence="2" type="ORF">HOO65_021104</name>
</gene>
<accession>A0ABR4MQI9</accession>
<name>A0ABR4MQI9_9PEZI</name>
<evidence type="ECO:0000313" key="2">
    <source>
        <dbReference type="EMBL" id="KAL2890562.1"/>
    </source>
</evidence>
<organism evidence="2 3">
    <name type="scientific">Ceratocystis lukuohia</name>
    <dbReference type="NCBI Taxonomy" id="2019550"/>
    <lineage>
        <taxon>Eukaryota</taxon>
        <taxon>Fungi</taxon>
        <taxon>Dikarya</taxon>
        <taxon>Ascomycota</taxon>
        <taxon>Pezizomycotina</taxon>
        <taxon>Sordariomycetes</taxon>
        <taxon>Hypocreomycetidae</taxon>
        <taxon>Microascales</taxon>
        <taxon>Ceratocystidaceae</taxon>
        <taxon>Ceratocystis</taxon>
    </lineage>
</organism>
<dbReference type="EMBL" id="JABSNW010000002">
    <property type="protein sequence ID" value="KAL2890562.1"/>
    <property type="molecule type" value="Genomic_DNA"/>
</dbReference>
<comment type="caution">
    <text evidence="2">The sequence shown here is derived from an EMBL/GenBank/DDBJ whole genome shotgun (WGS) entry which is preliminary data.</text>
</comment>
<feature type="compositionally biased region" description="Basic and acidic residues" evidence="1">
    <location>
        <begin position="41"/>
        <end position="52"/>
    </location>
</feature>
<protein>
    <submittedName>
        <fullName evidence="2">Vegetative incompatibility protein HET-E-1</fullName>
    </submittedName>
</protein>
<evidence type="ECO:0000313" key="3">
    <source>
        <dbReference type="Proteomes" id="UP001610728"/>
    </source>
</evidence>
<dbReference type="GeneID" id="98116737"/>
<keyword evidence="3" id="KW-1185">Reference proteome</keyword>
<sequence length="121" mass="13516">MRKFPAQREREEDQETAEVVKNMILLREESMKLVLTGREGGWNKRPTDEPVRKVLGRPGKAQDEATSPTPSGKKTPSLAEMARRAAAMKPVDKQGLAVQAKSHETIKQGSGQQTYQQNMPM</sequence>
<dbReference type="RefSeq" id="XP_070861742.1">
    <property type="nucleotide sequence ID" value="XM_071000244.1"/>
</dbReference>
<feature type="region of interest" description="Disordered" evidence="1">
    <location>
        <begin position="37"/>
        <end position="121"/>
    </location>
</feature>